<accession>A0AAC9HU86</accession>
<keyword evidence="2" id="KW-1185">Reference proteome</keyword>
<evidence type="ECO:0000313" key="2">
    <source>
        <dbReference type="Proteomes" id="UP000095210"/>
    </source>
</evidence>
<gene>
    <name evidence="1" type="ORF">TL08_21055</name>
</gene>
<proteinExistence type="predicted"/>
<dbReference type="Proteomes" id="UP000095210">
    <property type="component" value="Chromosome"/>
</dbReference>
<protein>
    <submittedName>
        <fullName evidence="1">Uncharacterized protein</fullName>
    </submittedName>
</protein>
<dbReference type="AlphaFoldDB" id="A0AAC9HU86"/>
<sequence>MSTPNLELRPDAPTPEACSACTVDGWCAYHVGYFRGVSDGWDALAEVIRWETGDDR</sequence>
<dbReference type="RefSeq" id="WP_157421216.1">
    <property type="nucleotide sequence ID" value="NZ_CP014859.1"/>
</dbReference>
<reference evidence="2" key="1">
    <citation type="submission" date="2016-03" db="EMBL/GenBank/DDBJ databases">
        <title>Complete genome sequence of the type strain Actinoalloteichus hymeniacidonis DSM 45092.</title>
        <authorList>
            <person name="Schaffert L."/>
            <person name="Albersmeier A."/>
            <person name="Winkler A."/>
            <person name="Kalinowski J."/>
            <person name="Zotchev S."/>
            <person name="Ruckert C."/>
        </authorList>
    </citation>
    <scope>NUCLEOTIDE SEQUENCE [LARGE SCALE GENOMIC DNA]</scope>
    <source>
        <strain evidence="2">HPA177(T) (DSM 45092(T))</strain>
    </source>
</reference>
<evidence type="ECO:0000313" key="1">
    <source>
        <dbReference type="EMBL" id="AOS65001.1"/>
    </source>
</evidence>
<organism evidence="1 2">
    <name type="scientific">Actinoalloteichus hymeniacidonis</name>
    <dbReference type="NCBI Taxonomy" id="340345"/>
    <lineage>
        <taxon>Bacteria</taxon>
        <taxon>Bacillati</taxon>
        <taxon>Actinomycetota</taxon>
        <taxon>Actinomycetes</taxon>
        <taxon>Pseudonocardiales</taxon>
        <taxon>Pseudonocardiaceae</taxon>
        <taxon>Actinoalloteichus</taxon>
    </lineage>
</organism>
<dbReference type="EMBL" id="CP014859">
    <property type="protein sequence ID" value="AOS65001.1"/>
    <property type="molecule type" value="Genomic_DNA"/>
</dbReference>
<name>A0AAC9HU86_9PSEU</name>
<dbReference type="KEGG" id="ahm:TL08_21055"/>